<name>A0A3N2PW75_SODAK</name>
<protein>
    <submittedName>
        <fullName evidence="2">Uncharacterized protein</fullName>
    </submittedName>
</protein>
<dbReference type="GeneID" id="39575474"/>
<keyword evidence="3" id="KW-1185">Reference proteome</keyword>
<accession>A0A3N2PW75</accession>
<dbReference type="Proteomes" id="UP000272025">
    <property type="component" value="Unassembled WGS sequence"/>
</dbReference>
<evidence type="ECO:0000313" key="3">
    <source>
        <dbReference type="Proteomes" id="UP000272025"/>
    </source>
</evidence>
<dbReference type="AlphaFoldDB" id="A0A3N2PW75"/>
<feature type="compositionally biased region" description="Basic and acidic residues" evidence="1">
    <location>
        <begin position="124"/>
        <end position="144"/>
    </location>
</feature>
<evidence type="ECO:0000256" key="1">
    <source>
        <dbReference type="SAM" id="MobiDB-lite"/>
    </source>
</evidence>
<feature type="compositionally biased region" description="Polar residues" evidence="1">
    <location>
        <begin position="1"/>
        <end position="15"/>
    </location>
</feature>
<dbReference type="EMBL" id="ML119055">
    <property type="protein sequence ID" value="ROT38744.1"/>
    <property type="molecule type" value="Genomic_DNA"/>
</dbReference>
<proteinExistence type="predicted"/>
<feature type="region of interest" description="Disordered" evidence="1">
    <location>
        <begin position="1"/>
        <end position="26"/>
    </location>
</feature>
<dbReference type="RefSeq" id="XP_028466550.1">
    <property type="nucleotide sequence ID" value="XM_028606996.1"/>
</dbReference>
<gene>
    <name evidence="2" type="ORF">SODALDRAFT_170167</name>
</gene>
<sequence>MRNYVQTAGNTQTFGRPSPFIPKNLPEPEVPLNLPMGRKRAAGYFEGPRDRSFTILVVLYTSNCLGRVHSGERHATPFSFLFIRLSPCLVVSSSHHPREPCPLHHSPSSTPLLALKYADIKPRGERTTRCPDASPERYEAKVRSGEGPLMRASEIDRHPKTGNRKAMVQATGIRPSCPNRRNNRKCQCQIDKEKEEK</sequence>
<evidence type="ECO:0000313" key="2">
    <source>
        <dbReference type="EMBL" id="ROT38744.1"/>
    </source>
</evidence>
<reference evidence="2 3" key="1">
    <citation type="journal article" date="2018" name="Mol. Ecol.">
        <title>The obligate alkalophilic soda-lake fungus Sodiomyces alkalinus has shifted to a protein diet.</title>
        <authorList>
            <person name="Grum-Grzhimaylo A.A."/>
            <person name="Falkoski D.L."/>
            <person name="van den Heuvel J."/>
            <person name="Valero-Jimenez C.A."/>
            <person name="Min B."/>
            <person name="Choi I.G."/>
            <person name="Lipzen A."/>
            <person name="Daum C.G."/>
            <person name="Aanen D.K."/>
            <person name="Tsang A."/>
            <person name="Henrissat B."/>
            <person name="Bilanenko E.N."/>
            <person name="de Vries R.P."/>
            <person name="van Kan J.A.L."/>
            <person name="Grigoriev I.V."/>
            <person name="Debets A.J.M."/>
        </authorList>
    </citation>
    <scope>NUCLEOTIDE SEQUENCE [LARGE SCALE GENOMIC DNA]</scope>
    <source>
        <strain evidence="2 3">F11</strain>
    </source>
</reference>
<feature type="region of interest" description="Disordered" evidence="1">
    <location>
        <begin position="124"/>
        <end position="197"/>
    </location>
</feature>
<organism evidence="2 3">
    <name type="scientific">Sodiomyces alkalinus (strain CBS 110278 / VKM F-3762 / F11)</name>
    <name type="common">Alkaliphilic filamentous fungus</name>
    <dbReference type="NCBI Taxonomy" id="1314773"/>
    <lineage>
        <taxon>Eukaryota</taxon>
        <taxon>Fungi</taxon>
        <taxon>Dikarya</taxon>
        <taxon>Ascomycota</taxon>
        <taxon>Pezizomycotina</taxon>
        <taxon>Sordariomycetes</taxon>
        <taxon>Hypocreomycetidae</taxon>
        <taxon>Glomerellales</taxon>
        <taxon>Plectosphaerellaceae</taxon>
        <taxon>Sodiomyces</taxon>
    </lineage>
</organism>